<dbReference type="EMBL" id="JAVSKO010000005">
    <property type="protein sequence ID" value="MDT3469052.1"/>
    <property type="molecule type" value="Genomic_DNA"/>
</dbReference>
<accession>A0AAJ2JDH8</accession>
<evidence type="ECO:0000256" key="1">
    <source>
        <dbReference type="SAM" id="MobiDB-lite"/>
    </source>
</evidence>
<feature type="compositionally biased region" description="Basic and acidic residues" evidence="1">
    <location>
        <begin position="184"/>
        <end position="202"/>
    </location>
</feature>
<organism evidence="2 3">
    <name type="scientific">Stenotrophomonas maltophilia</name>
    <name type="common">Pseudomonas maltophilia</name>
    <name type="synonym">Xanthomonas maltophilia</name>
    <dbReference type="NCBI Taxonomy" id="40324"/>
    <lineage>
        <taxon>Bacteria</taxon>
        <taxon>Pseudomonadati</taxon>
        <taxon>Pseudomonadota</taxon>
        <taxon>Gammaproteobacteria</taxon>
        <taxon>Lysobacterales</taxon>
        <taxon>Lysobacteraceae</taxon>
        <taxon>Stenotrophomonas</taxon>
        <taxon>Stenotrophomonas maltophilia group</taxon>
    </lineage>
</organism>
<sequence>MIKFRPSPSGEVDAVGASLSRANEDVPYVRISVEPILGELHNNPFNSNGGAIYYLEESAQGQRLCRVEEWKRRESKLIGQVPPESLHSAVKPVYPYFELSRSYELHYDSAGRLTSIQNVDAKGRRVTTFCALYDENGRIEVANESSGLIVSDRPEFQCSQLRDMPSRTTTRYFTYRPDGSLASDVEKEATRKPGEDPDREDTGPGTEATDGAWTVGGFVNVDDAELKRVVGIRFYGGEKRGIVGVRSPSVTLVPSDVTPVFAERSHVASQEVRYTFPGERVPPEVAKGHFEGVTGYTRVREYLHRSGSRIFEVFAPGAKHPRERQWRTLDLNRQENYDANGKLTRVILSGPVSDDDGYTENLRTYAEKGALKLTPLTSGYSSYRVYDYDAAGRETLSFVCWRYEVSTNKPYAHFPWWEPDPRPKRSREAELQYARTQVGTRCGTPDGKMSVEGMGPVKKLMETKYGFGTTKLGLPGE</sequence>
<name>A0AAJ2JDH8_STEMA</name>
<feature type="region of interest" description="Disordered" evidence="1">
    <location>
        <begin position="183"/>
        <end position="211"/>
    </location>
</feature>
<proteinExistence type="predicted"/>
<dbReference type="Proteomes" id="UP001251948">
    <property type="component" value="Unassembled WGS sequence"/>
</dbReference>
<dbReference type="RefSeq" id="WP_312562809.1">
    <property type="nucleotide sequence ID" value="NZ_JAVSKO010000005.1"/>
</dbReference>
<protein>
    <submittedName>
        <fullName evidence="2">Uncharacterized protein</fullName>
    </submittedName>
</protein>
<reference evidence="2" key="1">
    <citation type="submission" date="2023-07" db="EMBL/GenBank/DDBJ databases">
        <title>Comparative genomics of clinical Stenotrophomonas maltophilia isolates reveals regions of diversity which correlate with colonization and persistence in vivo.</title>
        <authorList>
            <person name="Mcdaniel M.S."/>
            <person name="Swords W.E."/>
            <person name="Sumpter N.A."/>
            <person name="Lindgren N.R."/>
            <person name="Billiot C.E."/>
        </authorList>
    </citation>
    <scope>NUCLEOTIDE SEQUENCE</scope>
    <source>
        <strain evidence="2">Ism4</strain>
    </source>
</reference>
<evidence type="ECO:0000313" key="2">
    <source>
        <dbReference type="EMBL" id="MDT3469052.1"/>
    </source>
</evidence>
<evidence type="ECO:0000313" key="3">
    <source>
        <dbReference type="Proteomes" id="UP001251948"/>
    </source>
</evidence>
<dbReference type="AlphaFoldDB" id="A0AAJ2JDH8"/>
<gene>
    <name evidence="2" type="ORF">ROV92_13800</name>
</gene>
<comment type="caution">
    <text evidence="2">The sequence shown here is derived from an EMBL/GenBank/DDBJ whole genome shotgun (WGS) entry which is preliminary data.</text>
</comment>